<evidence type="ECO:0000256" key="5">
    <source>
        <dbReference type="SAM" id="MobiDB-lite"/>
    </source>
</evidence>
<dbReference type="InterPro" id="IPR014105">
    <property type="entry name" value="Carotenoid/retinoid_OxRdtase"/>
</dbReference>
<comment type="caution">
    <text evidence="7">The sequence shown here is derived from an EMBL/GenBank/DDBJ whole genome shotgun (WGS) entry which is preliminary data.</text>
</comment>
<dbReference type="RefSeq" id="WP_303915416.1">
    <property type="nucleotide sequence ID" value="NZ_DYXM01000264.1"/>
</dbReference>
<evidence type="ECO:0000313" key="8">
    <source>
        <dbReference type="Proteomes" id="UP000776650"/>
    </source>
</evidence>
<sequence>MAKATGHSAEAVPADSQGRPEGARTVVVIGGGVSGLATAALLARRGHSVTLVEKNPVLGGRAGSLESGGFRWDTGPSWYLMPEVFAQFYALLGMTPEHELDLARLDPAYAVWDGERGGTESIEVRSGRAHVRALFESLEPGSGATFDDYLDSAGHTYALALRRFLYNSFGARGLASAFARRDVLAVAPRLVPLLLRSLHSFVSGSFRNPTIRKILDYPAVFLGSSPYRTPALYHLMSHLDLDDGVYYPRGGFTTFVESLRRAAEREGVTILTDTEALEIKTRASRSVGVYSSRRPSKVSNWLRQNVPYLQTKGPMLAGAFTRATGYGPREYVATGVRIRRAGEPNPRVLHADAVIGAHDIQHLEERLLKEDRRTYPQSYWDKKIPGPGALVLMLGVRGELPQLRHHNLLFASDWKGGFEAIFGAAPHIPDPASLYICKPSATDSSVAPKGYENLFVLVPVPADVDDAGGHVQDPGALGYGDGDPEDRADPAQAAADRVIAQIAQWTGVPDLAERIVERHVRTPADFAEDVYAWRGTALGQAHTLAQSAMFRTKNSSRRVEGVYYAGSSTLPGIGVPMCLISAELAVHAVEGTRAEGPMKPRDRYGRR</sequence>
<reference evidence="7" key="1">
    <citation type="journal article" date="2021" name="PeerJ">
        <title>Extensive microbial diversity within the chicken gut microbiome revealed by metagenomics and culture.</title>
        <authorList>
            <person name="Gilroy R."/>
            <person name="Ravi A."/>
            <person name="Getino M."/>
            <person name="Pursley I."/>
            <person name="Horton D.L."/>
            <person name="Alikhan N.F."/>
            <person name="Baker D."/>
            <person name="Gharbi K."/>
            <person name="Hall N."/>
            <person name="Watson M."/>
            <person name="Adriaenssens E.M."/>
            <person name="Foster-Nyarko E."/>
            <person name="Jarju S."/>
            <person name="Secka A."/>
            <person name="Antonio M."/>
            <person name="Oren A."/>
            <person name="Chaudhuri R.R."/>
            <person name="La Ragione R."/>
            <person name="Hildebrand F."/>
            <person name="Pallen M.J."/>
        </authorList>
    </citation>
    <scope>NUCLEOTIDE SEQUENCE</scope>
    <source>
        <strain evidence="7">ChiGjej1B1-18357</strain>
    </source>
</reference>
<dbReference type="Proteomes" id="UP000776650">
    <property type="component" value="Unassembled WGS sequence"/>
</dbReference>
<dbReference type="PRINTS" id="PR00419">
    <property type="entry name" value="ADXRDTASE"/>
</dbReference>
<keyword evidence="2 4" id="KW-0125">Carotenoid biosynthesis</keyword>
<proteinExistence type="inferred from homology"/>
<dbReference type="InterPro" id="IPR002937">
    <property type="entry name" value="Amino_oxidase"/>
</dbReference>
<dbReference type="PANTHER" id="PTHR43734:SF1">
    <property type="entry name" value="PHYTOENE DESATURASE"/>
    <property type="match status" value="1"/>
</dbReference>
<comment type="similarity">
    <text evidence="4">Belongs to the carotenoid/retinoid oxidoreductase family.</text>
</comment>
<protein>
    <submittedName>
        <fullName evidence="7">Phytoene desaturase</fullName>
    </submittedName>
</protein>
<gene>
    <name evidence="7" type="primary">crtI</name>
    <name evidence="7" type="ORF">K8V11_13700</name>
</gene>
<reference evidence="7" key="2">
    <citation type="submission" date="2021-09" db="EMBL/GenBank/DDBJ databases">
        <authorList>
            <person name="Gilroy R."/>
        </authorList>
    </citation>
    <scope>NUCLEOTIDE SEQUENCE</scope>
    <source>
        <strain evidence="7">ChiGjej1B1-18357</strain>
    </source>
</reference>
<evidence type="ECO:0000256" key="2">
    <source>
        <dbReference type="ARBA" id="ARBA00022746"/>
    </source>
</evidence>
<evidence type="ECO:0000256" key="1">
    <source>
        <dbReference type="ARBA" id="ARBA00004829"/>
    </source>
</evidence>
<dbReference type="Gene3D" id="3.50.50.60">
    <property type="entry name" value="FAD/NAD(P)-binding domain"/>
    <property type="match status" value="2"/>
</dbReference>
<evidence type="ECO:0000259" key="6">
    <source>
        <dbReference type="Pfam" id="PF01593"/>
    </source>
</evidence>
<feature type="region of interest" description="Disordered" evidence="5">
    <location>
        <begin position="1"/>
        <end position="20"/>
    </location>
</feature>
<feature type="region of interest" description="Disordered" evidence="5">
    <location>
        <begin position="469"/>
        <end position="493"/>
    </location>
</feature>
<dbReference type="NCBIfam" id="TIGR02734">
    <property type="entry name" value="crtI_fam"/>
    <property type="match status" value="2"/>
</dbReference>
<accession>A0A921F5L8</accession>
<dbReference type="SUPFAM" id="SSF51905">
    <property type="entry name" value="FAD/NAD(P)-binding domain"/>
    <property type="match status" value="1"/>
</dbReference>
<evidence type="ECO:0000256" key="3">
    <source>
        <dbReference type="ARBA" id="ARBA00023002"/>
    </source>
</evidence>
<dbReference type="InterPro" id="IPR036188">
    <property type="entry name" value="FAD/NAD-bd_sf"/>
</dbReference>
<dbReference type="PANTHER" id="PTHR43734">
    <property type="entry name" value="PHYTOENE DESATURASE"/>
    <property type="match status" value="1"/>
</dbReference>
<evidence type="ECO:0000256" key="4">
    <source>
        <dbReference type="RuleBase" id="RU362075"/>
    </source>
</evidence>
<comment type="pathway">
    <text evidence="1 4">Carotenoid biosynthesis.</text>
</comment>
<name>A0A921F5L8_9ACTN</name>
<dbReference type="AlphaFoldDB" id="A0A921F5L8"/>
<organism evidence="7 8">
    <name type="scientific">Dietzia timorensis</name>
    <dbReference type="NCBI Taxonomy" id="499555"/>
    <lineage>
        <taxon>Bacteria</taxon>
        <taxon>Bacillati</taxon>
        <taxon>Actinomycetota</taxon>
        <taxon>Actinomycetes</taxon>
        <taxon>Mycobacteriales</taxon>
        <taxon>Dietziaceae</taxon>
        <taxon>Dietzia</taxon>
    </lineage>
</organism>
<evidence type="ECO:0000313" key="7">
    <source>
        <dbReference type="EMBL" id="HJE92052.1"/>
    </source>
</evidence>
<feature type="domain" description="Amine oxidase" evidence="6">
    <location>
        <begin position="33"/>
        <end position="289"/>
    </location>
</feature>
<dbReference type="GO" id="GO:0016491">
    <property type="term" value="F:oxidoreductase activity"/>
    <property type="evidence" value="ECO:0007669"/>
    <property type="project" value="UniProtKB-KW"/>
</dbReference>
<dbReference type="Pfam" id="PF01593">
    <property type="entry name" value="Amino_oxidase"/>
    <property type="match status" value="1"/>
</dbReference>
<dbReference type="EMBL" id="DYXM01000264">
    <property type="protein sequence ID" value="HJE92052.1"/>
    <property type="molecule type" value="Genomic_DNA"/>
</dbReference>
<keyword evidence="3 4" id="KW-0560">Oxidoreductase</keyword>
<dbReference type="GO" id="GO:0016117">
    <property type="term" value="P:carotenoid biosynthetic process"/>
    <property type="evidence" value="ECO:0007669"/>
    <property type="project" value="UniProtKB-KW"/>
</dbReference>